<keyword evidence="1" id="KW-0238">DNA-binding</keyword>
<evidence type="ECO:0000259" key="2">
    <source>
        <dbReference type="PROSITE" id="PS50943"/>
    </source>
</evidence>
<accession>A0A975GFB3</accession>
<proteinExistence type="predicted"/>
<reference evidence="3" key="1">
    <citation type="journal article" date="2021" name="Microb. Physiol.">
        <title>Proteogenomic Insights into the Physiology of Marine, Sulfate-Reducing, Filamentous Desulfonema limicola and Desulfonema magnum.</title>
        <authorList>
            <person name="Schnaars V."/>
            <person name="Wohlbrand L."/>
            <person name="Scheve S."/>
            <person name="Hinrichs C."/>
            <person name="Reinhardt R."/>
            <person name="Rabus R."/>
        </authorList>
    </citation>
    <scope>NUCLEOTIDE SEQUENCE</scope>
    <source>
        <strain evidence="3">5ac10</strain>
    </source>
</reference>
<name>A0A975GFB3_9BACT</name>
<dbReference type="PROSITE" id="PS50943">
    <property type="entry name" value="HTH_CROC1"/>
    <property type="match status" value="1"/>
</dbReference>
<dbReference type="PANTHER" id="PTHR36924">
    <property type="entry name" value="ANTITOXIN HIGA-1"/>
    <property type="match status" value="1"/>
</dbReference>
<protein>
    <submittedName>
        <fullName evidence="3">Toxin-antitoxin system, antitoxin component</fullName>
    </submittedName>
</protein>
<organism evidence="3 4">
    <name type="scientific">Desulfonema limicola</name>
    <dbReference type="NCBI Taxonomy" id="45656"/>
    <lineage>
        <taxon>Bacteria</taxon>
        <taxon>Pseudomonadati</taxon>
        <taxon>Thermodesulfobacteriota</taxon>
        <taxon>Desulfobacteria</taxon>
        <taxon>Desulfobacterales</taxon>
        <taxon>Desulfococcaceae</taxon>
        <taxon>Desulfonema</taxon>
    </lineage>
</organism>
<dbReference type="Gene3D" id="1.10.260.40">
    <property type="entry name" value="lambda repressor-like DNA-binding domains"/>
    <property type="match status" value="1"/>
</dbReference>
<dbReference type="EMBL" id="CP061799">
    <property type="protein sequence ID" value="QTA79077.1"/>
    <property type="molecule type" value="Genomic_DNA"/>
</dbReference>
<dbReference type="InterPro" id="IPR013430">
    <property type="entry name" value="Toxin_antidote_HigA"/>
</dbReference>
<evidence type="ECO:0000313" key="4">
    <source>
        <dbReference type="Proteomes" id="UP000663720"/>
    </source>
</evidence>
<dbReference type="NCBIfam" id="TIGR02607">
    <property type="entry name" value="antidote_HigA"/>
    <property type="match status" value="1"/>
</dbReference>
<feature type="domain" description="HTH cro/C1-type" evidence="2">
    <location>
        <begin position="2"/>
        <end position="30"/>
    </location>
</feature>
<sequence>MSKIVNGKSGITPDMALRLSQAFKTTPDMWLNLQKEYDLWNTRNTSTEWKTVESLEIVESYA</sequence>
<gene>
    <name evidence="3" type="primary">higA3</name>
    <name evidence="3" type="ORF">dnl_13260</name>
</gene>
<dbReference type="GO" id="GO:0003677">
    <property type="term" value="F:DNA binding"/>
    <property type="evidence" value="ECO:0007669"/>
    <property type="project" value="UniProtKB-KW"/>
</dbReference>
<dbReference type="KEGG" id="dli:dnl_13260"/>
<dbReference type="Proteomes" id="UP000663720">
    <property type="component" value="Chromosome"/>
</dbReference>
<dbReference type="AlphaFoldDB" id="A0A975GFB3"/>
<evidence type="ECO:0000256" key="1">
    <source>
        <dbReference type="ARBA" id="ARBA00023125"/>
    </source>
</evidence>
<dbReference type="InterPro" id="IPR001387">
    <property type="entry name" value="Cro/C1-type_HTH"/>
</dbReference>
<dbReference type="RefSeq" id="WP_246514876.1">
    <property type="nucleotide sequence ID" value="NZ_CP061799.1"/>
</dbReference>
<dbReference type="SUPFAM" id="SSF47413">
    <property type="entry name" value="lambda repressor-like DNA-binding domains"/>
    <property type="match status" value="1"/>
</dbReference>
<dbReference type="PANTHER" id="PTHR36924:SF1">
    <property type="entry name" value="ANTITOXIN HIGA-1"/>
    <property type="match status" value="1"/>
</dbReference>
<evidence type="ECO:0000313" key="3">
    <source>
        <dbReference type="EMBL" id="QTA79077.1"/>
    </source>
</evidence>
<dbReference type="InterPro" id="IPR010982">
    <property type="entry name" value="Lambda_DNA-bd_dom_sf"/>
</dbReference>
<keyword evidence="4" id="KW-1185">Reference proteome</keyword>